<sequence length="83" mass="9125">MGNGRSATASGWVYGDLDGKLTAWLGSKDAAEGRFGDGVGGFDAGWLGLGFCWEEVPDLVLHSDGWKRRGQIRYGVVRFWWLC</sequence>
<protein>
    <submittedName>
        <fullName evidence="1">Uncharacterized protein</fullName>
    </submittedName>
</protein>
<keyword evidence="2" id="KW-1185">Reference proteome</keyword>
<comment type="caution">
    <text evidence="1">The sequence shown here is derived from an EMBL/GenBank/DDBJ whole genome shotgun (WGS) entry which is preliminary data.</text>
</comment>
<accession>A0AAW1WWN5</accession>
<dbReference type="AlphaFoldDB" id="A0AAW1WWN5"/>
<evidence type="ECO:0000313" key="2">
    <source>
        <dbReference type="Proteomes" id="UP001457282"/>
    </source>
</evidence>
<dbReference type="EMBL" id="JBEDUW010000005">
    <property type="protein sequence ID" value="KAK9929214.1"/>
    <property type="molecule type" value="Genomic_DNA"/>
</dbReference>
<dbReference type="Proteomes" id="UP001457282">
    <property type="component" value="Unassembled WGS sequence"/>
</dbReference>
<organism evidence="1 2">
    <name type="scientific">Rubus argutus</name>
    <name type="common">Southern blackberry</name>
    <dbReference type="NCBI Taxonomy" id="59490"/>
    <lineage>
        <taxon>Eukaryota</taxon>
        <taxon>Viridiplantae</taxon>
        <taxon>Streptophyta</taxon>
        <taxon>Embryophyta</taxon>
        <taxon>Tracheophyta</taxon>
        <taxon>Spermatophyta</taxon>
        <taxon>Magnoliopsida</taxon>
        <taxon>eudicotyledons</taxon>
        <taxon>Gunneridae</taxon>
        <taxon>Pentapetalae</taxon>
        <taxon>rosids</taxon>
        <taxon>fabids</taxon>
        <taxon>Rosales</taxon>
        <taxon>Rosaceae</taxon>
        <taxon>Rosoideae</taxon>
        <taxon>Rosoideae incertae sedis</taxon>
        <taxon>Rubus</taxon>
    </lineage>
</organism>
<reference evidence="1 2" key="1">
    <citation type="journal article" date="2023" name="G3 (Bethesda)">
        <title>A chromosome-length genome assembly and annotation of blackberry (Rubus argutus, cv. 'Hillquist').</title>
        <authorList>
            <person name="Bruna T."/>
            <person name="Aryal R."/>
            <person name="Dudchenko O."/>
            <person name="Sargent D.J."/>
            <person name="Mead D."/>
            <person name="Buti M."/>
            <person name="Cavallini A."/>
            <person name="Hytonen T."/>
            <person name="Andres J."/>
            <person name="Pham M."/>
            <person name="Weisz D."/>
            <person name="Mascagni F."/>
            <person name="Usai G."/>
            <person name="Natali L."/>
            <person name="Bassil N."/>
            <person name="Fernandez G.E."/>
            <person name="Lomsadze A."/>
            <person name="Armour M."/>
            <person name="Olukolu B."/>
            <person name="Poorten T."/>
            <person name="Britton C."/>
            <person name="Davik J."/>
            <person name="Ashrafi H."/>
            <person name="Aiden E.L."/>
            <person name="Borodovsky M."/>
            <person name="Worthington M."/>
        </authorList>
    </citation>
    <scope>NUCLEOTIDE SEQUENCE [LARGE SCALE GENOMIC DNA]</scope>
    <source>
        <strain evidence="1">PI 553951</strain>
    </source>
</reference>
<name>A0AAW1WWN5_RUBAR</name>
<evidence type="ECO:0000313" key="1">
    <source>
        <dbReference type="EMBL" id="KAK9929214.1"/>
    </source>
</evidence>
<gene>
    <name evidence="1" type="ORF">M0R45_026320</name>
</gene>
<proteinExistence type="predicted"/>